<dbReference type="NCBIfam" id="TIGR01167">
    <property type="entry name" value="LPXTG_anchor"/>
    <property type="match status" value="1"/>
</dbReference>
<dbReference type="KEGG" id="ari:UM93_04145"/>
<evidence type="ECO:0000256" key="2">
    <source>
        <dbReference type="SAM" id="SignalP"/>
    </source>
</evidence>
<gene>
    <name evidence="3" type="ORF">UM93_04145</name>
</gene>
<dbReference type="PATRIC" id="fig|1618207.4.peg.843"/>
<proteinExistence type="predicted"/>
<feature type="transmembrane region" description="Helical" evidence="1">
    <location>
        <begin position="435"/>
        <end position="455"/>
    </location>
</feature>
<keyword evidence="4" id="KW-1185">Reference proteome</keyword>
<organism evidence="3 4">
    <name type="scientific">Psychromicrobium lacuslunae</name>
    <dbReference type="NCBI Taxonomy" id="1618207"/>
    <lineage>
        <taxon>Bacteria</taxon>
        <taxon>Bacillati</taxon>
        <taxon>Actinomycetota</taxon>
        <taxon>Actinomycetes</taxon>
        <taxon>Micrococcales</taxon>
        <taxon>Micrococcaceae</taxon>
        <taxon>Psychromicrobium</taxon>
    </lineage>
</organism>
<evidence type="ECO:0008006" key="5">
    <source>
        <dbReference type="Google" id="ProtNLM"/>
    </source>
</evidence>
<name>A0A0D4BX50_9MICC</name>
<reference evidence="3 4" key="1">
    <citation type="journal article" date="2015" name="Genome Announc.">
        <title>Complete Genome Sequencing of Protease-Producing Novel Arthrobacter sp. Strain IHBB 11108 Using PacBio Single-Molecule Real-Time Sequencing Technology.</title>
        <authorList>
            <person name="Kiran S."/>
            <person name="Swarnkar M.K."/>
            <person name="Pal M."/>
            <person name="Thakur R."/>
            <person name="Tewari R."/>
            <person name="Singh A.K."/>
            <person name="Gulati A."/>
        </authorList>
    </citation>
    <scope>NUCLEOTIDE SEQUENCE [LARGE SCALE GENOMIC DNA]</scope>
    <source>
        <strain evidence="3 4">IHBB 11108</strain>
    </source>
</reference>
<keyword evidence="1" id="KW-0472">Membrane</keyword>
<dbReference type="HOGENOM" id="CLU_591404_0_0_11"/>
<feature type="chain" id="PRO_5002273827" description="Gram-positive cocci surface proteins LPxTG domain-containing protein" evidence="2">
    <location>
        <begin position="28"/>
        <end position="462"/>
    </location>
</feature>
<keyword evidence="1" id="KW-1133">Transmembrane helix</keyword>
<keyword evidence="2" id="KW-0732">Signal</keyword>
<sequence length="462" mass="46308">MPLAKAALVAMLLSLAIPIATSAPANAAAEITVSASPATLSTDDLGLKGTEITGGYFQADDVLNIALDGVPVGQTVQVGNVGTVSFTFTKSNVSPGTHLVNLNSTKGGPNGEVSIIVLAGAELTLSKSTISSTELAADGISITGKNFEKYCNGSFTLAGKQFGYASCDESGAFSSEKFPVKVGAGTYAVTFDDGYGHQASAELTVTGATPADPVVSIDPGTISAADLFFKGVNITGHGFPANRAITLISEHAGDVLATVQSDASGDISYLLKTSGFLGTSGIQFKSGAFSPVARFVVTPSFGASLSPSTISSTELASAGTTVQGTFFPVGAKVTITLDGKNPQVATVDAQRNLLYQFKQTGVNAGKHTIGLTWFFSAPAGLPAGAGGSDHLNLPLTVTASPALTIAPTKSAAPALPAVVPASSTEQLANTGSDPAPALLGLALIVLGVGAVLLSARRRSAAG</sequence>
<dbReference type="AlphaFoldDB" id="A0A0D4BX50"/>
<dbReference type="Proteomes" id="UP000061839">
    <property type="component" value="Chromosome"/>
</dbReference>
<accession>A0A0D4BX50</accession>
<evidence type="ECO:0000313" key="3">
    <source>
        <dbReference type="EMBL" id="AJT40903.1"/>
    </source>
</evidence>
<protein>
    <recommendedName>
        <fullName evidence="5">Gram-positive cocci surface proteins LPxTG domain-containing protein</fullName>
    </recommendedName>
</protein>
<evidence type="ECO:0000313" key="4">
    <source>
        <dbReference type="Proteomes" id="UP000061839"/>
    </source>
</evidence>
<keyword evidence="1" id="KW-0812">Transmembrane</keyword>
<feature type="signal peptide" evidence="2">
    <location>
        <begin position="1"/>
        <end position="27"/>
    </location>
</feature>
<evidence type="ECO:0000256" key="1">
    <source>
        <dbReference type="SAM" id="Phobius"/>
    </source>
</evidence>
<dbReference type="EMBL" id="CP011005">
    <property type="protein sequence ID" value="AJT40903.1"/>
    <property type="molecule type" value="Genomic_DNA"/>
</dbReference>